<accession>A0A7X6JXP4</accession>
<evidence type="ECO:0000313" key="3">
    <source>
        <dbReference type="Proteomes" id="UP000526408"/>
    </source>
</evidence>
<keyword evidence="3" id="KW-1185">Reference proteome</keyword>
<organism evidence="2 3">
    <name type="scientific">Roseicyclus persicicus</name>
    <dbReference type="NCBI Taxonomy" id="2650661"/>
    <lineage>
        <taxon>Bacteria</taxon>
        <taxon>Pseudomonadati</taxon>
        <taxon>Pseudomonadota</taxon>
        <taxon>Alphaproteobacteria</taxon>
        <taxon>Rhodobacterales</taxon>
        <taxon>Roseobacteraceae</taxon>
        <taxon>Roseicyclus</taxon>
    </lineage>
</organism>
<name>A0A7X6JXP4_9RHOB</name>
<dbReference type="RefSeq" id="WP_168621664.1">
    <property type="nucleotide sequence ID" value="NZ_JAAZQQ010000001.1"/>
</dbReference>
<evidence type="ECO:0000313" key="2">
    <source>
        <dbReference type="EMBL" id="NKX43285.1"/>
    </source>
</evidence>
<sequence length="224" mass="25162">MSLRKRLASSPAVNRAVAALFGGWLRLVWATSRREADGWDHVARLVDRHGAVIIVCWHQRILLTPWMFDLSRYRIQSLTSAGRAGRLVGWIHRAFGYGTVPMPKGVLGAAEMRLVLKGLREGVSIGISPDGPRGPARVAKVTPIQWARAAQVPVVVFTFAGSRVWTWKTWDRMHFPLPFGRLVLLWREWDRAVPERFDEATGEALAAELGTFMDTVTAEADRRL</sequence>
<gene>
    <name evidence="2" type="ORF">HCU73_01675</name>
</gene>
<evidence type="ECO:0000259" key="1">
    <source>
        <dbReference type="Pfam" id="PF04028"/>
    </source>
</evidence>
<dbReference type="Pfam" id="PF04028">
    <property type="entry name" value="DUF374"/>
    <property type="match status" value="1"/>
</dbReference>
<dbReference type="InterPro" id="IPR007172">
    <property type="entry name" value="DUF374"/>
</dbReference>
<dbReference type="EMBL" id="JAAZQQ010000001">
    <property type="protein sequence ID" value="NKX43285.1"/>
    <property type="molecule type" value="Genomic_DNA"/>
</dbReference>
<dbReference type="Proteomes" id="UP000526408">
    <property type="component" value="Unassembled WGS sequence"/>
</dbReference>
<feature type="domain" description="DUF374" evidence="1">
    <location>
        <begin position="72"/>
        <end position="136"/>
    </location>
</feature>
<proteinExistence type="predicted"/>
<dbReference type="AlphaFoldDB" id="A0A7X6JXP4"/>
<protein>
    <submittedName>
        <fullName evidence="2">DUF374 domain-containing protein</fullName>
    </submittedName>
</protein>
<comment type="caution">
    <text evidence="2">The sequence shown here is derived from an EMBL/GenBank/DDBJ whole genome shotgun (WGS) entry which is preliminary data.</text>
</comment>
<reference evidence="2 3" key="1">
    <citation type="submission" date="2020-04" db="EMBL/GenBank/DDBJ databases">
        <authorList>
            <person name="Yoon J."/>
        </authorList>
    </citation>
    <scope>NUCLEOTIDE SEQUENCE [LARGE SCALE GENOMIC DNA]</scope>
    <source>
        <strain evidence="2 3">KMU-115</strain>
    </source>
</reference>